<dbReference type="Proteomes" id="UP001430953">
    <property type="component" value="Unassembled WGS sequence"/>
</dbReference>
<comment type="caution">
    <text evidence="2">The sequence shown here is derived from an EMBL/GenBank/DDBJ whole genome shotgun (WGS) entry which is preliminary data.</text>
</comment>
<evidence type="ECO:0000256" key="1">
    <source>
        <dbReference type="SAM" id="Phobius"/>
    </source>
</evidence>
<name>A0AAW2GE29_9HYME</name>
<feature type="transmembrane region" description="Helical" evidence="1">
    <location>
        <begin position="17"/>
        <end position="35"/>
    </location>
</feature>
<keyword evidence="3" id="KW-1185">Reference proteome</keyword>
<sequence length="99" mass="11832">MPSVIRVYFRRDTNEKIFHRTGAQFYLFFLFFFLFNRGLKLPEFKQIRMLLSGLSFNLGAAKLRLVWIRSVERLTRGTLRISWVEAISKRNMERLEGGK</sequence>
<protein>
    <submittedName>
        <fullName evidence="2">Uncharacterized protein</fullName>
    </submittedName>
</protein>
<reference evidence="2 3" key="1">
    <citation type="submission" date="2023-03" db="EMBL/GenBank/DDBJ databases">
        <title>High recombination rates correlate with genetic variation in Cardiocondyla obscurior ants.</title>
        <authorList>
            <person name="Errbii M."/>
        </authorList>
    </citation>
    <scope>NUCLEOTIDE SEQUENCE [LARGE SCALE GENOMIC DNA]</scope>
    <source>
        <strain evidence="2">Alpha-2009</strain>
        <tissue evidence="2">Whole body</tissue>
    </source>
</reference>
<dbReference type="EMBL" id="JADYXP020000004">
    <property type="protein sequence ID" value="KAL0125501.1"/>
    <property type="molecule type" value="Genomic_DNA"/>
</dbReference>
<keyword evidence="1" id="KW-0812">Transmembrane</keyword>
<evidence type="ECO:0000313" key="3">
    <source>
        <dbReference type="Proteomes" id="UP001430953"/>
    </source>
</evidence>
<proteinExistence type="predicted"/>
<evidence type="ECO:0000313" key="2">
    <source>
        <dbReference type="EMBL" id="KAL0125501.1"/>
    </source>
</evidence>
<feature type="transmembrane region" description="Helical" evidence="1">
    <location>
        <begin position="47"/>
        <end position="67"/>
    </location>
</feature>
<keyword evidence="1" id="KW-1133">Transmembrane helix</keyword>
<keyword evidence="1" id="KW-0472">Membrane</keyword>
<gene>
    <name evidence="2" type="ORF">PUN28_004540</name>
</gene>
<organism evidence="2 3">
    <name type="scientific">Cardiocondyla obscurior</name>
    <dbReference type="NCBI Taxonomy" id="286306"/>
    <lineage>
        <taxon>Eukaryota</taxon>
        <taxon>Metazoa</taxon>
        <taxon>Ecdysozoa</taxon>
        <taxon>Arthropoda</taxon>
        <taxon>Hexapoda</taxon>
        <taxon>Insecta</taxon>
        <taxon>Pterygota</taxon>
        <taxon>Neoptera</taxon>
        <taxon>Endopterygota</taxon>
        <taxon>Hymenoptera</taxon>
        <taxon>Apocrita</taxon>
        <taxon>Aculeata</taxon>
        <taxon>Formicoidea</taxon>
        <taxon>Formicidae</taxon>
        <taxon>Myrmicinae</taxon>
        <taxon>Cardiocondyla</taxon>
    </lineage>
</organism>
<accession>A0AAW2GE29</accession>
<dbReference type="AlphaFoldDB" id="A0AAW2GE29"/>